<accession>A0A7W3LLT6</accession>
<dbReference type="InterPro" id="IPR016167">
    <property type="entry name" value="FAD-bd_PCMH_sub1"/>
</dbReference>
<dbReference type="InterPro" id="IPR012951">
    <property type="entry name" value="BBE"/>
</dbReference>
<dbReference type="PANTHER" id="PTHR42973">
    <property type="entry name" value="BINDING OXIDOREDUCTASE, PUTATIVE (AFU_ORTHOLOGUE AFUA_1G17690)-RELATED"/>
    <property type="match status" value="1"/>
</dbReference>
<evidence type="ECO:0000256" key="1">
    <source>
        <dbReference type="ARBA" id="ARBA00001974"/>
    </source>
</evidence>
<name>A0A7W3LLT6_ACTNM</name>
<keyword evidence="5" id="KW-0560">Oxidoreductase</keyword>
<evidence type="ECO:0000256" key="4">
    <source>
        <dbReference type="ARBA" id="ARBA00022827"/>
    </source>
</evidence>
<dbReference type="InterPro" id="IPR006094">
    <property type="entry name" value="Oxid_FAD_bind_N"/>
</dbReference>
<reference evidence="7 8" key="1">
    <citation type="submission" date="2020-08" db="EMBL/GenBank/DDBJ databases">
        <title>Genomic Encyclopedia of Type Strains, Phase IV (KMG-IV): sequencing the most valuable type-strain genomes for metagenomic binning, comparative biology and taxonomic classification.</title>
        <authorList>
            <person name="Goeker M."/>
        </authorList>
    </citation>
    <scope>NUCLEOTIDE SEQUENCE [LARGE SCALE GENOMIC DNA]</scope>
    <source>
        <strain evidence="7 8">DSM 44197</strain>
    </source>
</reference>
<dbReference type="PANTHER" id="PTHR42973:SF39">
    <property type="entry name" value="FAD-BINDING PCMH-TYPE DOMAIN-CONTAINING PROTEIN"/>
    <property type="match status" value="1"/>
</dbReference>
<dbReference type="Gene3D" id="3.40.462.20">
    <property type="match status" value="1"/>
</dbReference>
<evidence type="ECO:0000256" key="3">
    <source>
        <dbReference type="ARBA" id="ARBA00022630"/>
    </source>
</evidence>
<dbReference type="PROSITE" id="PS51387">
    <property type="entry name" value="FAD_PCMH"/>
    <property type="match status" value="1"/>
</dbReference>
<dbReference type="InterPro" id="IPR050416">
    <property type="entry name" value="FAD-linked_Oxidoreductase"/>
</dbReference>
<dbReference type="Pfam" id="PF08031">
    <property type="entry name" value="BBE"/>
    <property type="match status" value="1"/>
</dbReference>
<dbReference type="RefSeq" id="WP_182842826.1">
    <property type="nucleotide sequence ID" value="NZ_BAAALP010000002.1"/>
</dbReference>
<organism evidence="7 8">
    <name type="scientific">Actinomadura namibiensis</name>
    <dbReference type="NCBI Taxonomy" id="182080"/>
    <lineage>
        <taxon>Bacteria</taxon>
        <taxon>Bacillati</taxon>
        <taxon>Actinomycetota</taxon>
        <taxon>Actinomycetes</taxon>
        <taxon>Streptosporangiales</taxon>
        <taxon>Thermomonosporaceae</taxon>
        <taxon>Actinomadura</taxon>
    </lineage>
</organism>
<evidence type="ECO:0000256" key="2">
    <source>
        <dbReference type="ARBA" id="ARBA00005466"/>
    </source>
</evidence>
<dbReference type="InterPro" id="IPR036318">
    <property type="entry name" value="FAD-bd_PCMH-like_sf"/>
</dbReference>
<keyword evidence="4" id="KW-0274">FAD</keyword>
<keyword evidence="8" id="KW-1185">Reference proteome</keyword>
<dbReference type="InterPro" id="IPR016169">
    <property type="entry name" value="FAD-bd_PCMH_sub2"/>
</dbReference>
<dbReference type="InterPro" id="IPR016166">
    <property type="entry name" value="FAD-bd_PCMH"/>
</dbReference>
<protein>
    <submittedName>
        <fullName evidence="7">FAD/FMN-containing dehydrogenase</fullName>
    </submittedName>
</protein>
<dbReference type="GO" id="GO:0071949">
    <property type="term" value="F:FAD binding"/>
    <property type="evidence" value="ECO:0007669"/>
    <property type="project" value="InterPro"/>
</dbReference>
<evidence type="ECO:0000256" key="5">
    <source>
        <dbReference type="ARBA" id="ARBA00023002"/>
    </source>
</evidence>
<feature type="domain" description="FAD-binding PCMH-type" evidence="6">
    <location>
        <begin position="34"/>
        <end position="202"/>
    </location>
</feature>
<dbReference type="EMBL" id="JACJIA010000002">
    <property type="protein sequence ID" value="MBA8950400.1"/>
    <property type="molecule type" value="Genomic_DNA"/>
</dbReference>
<dbReference type="GO" id="GO:0016491">
    <property type="term" value="F:oxidoreductase activity"/>
    <property type="evidence" value="ECO:0007669"/>
    <property type="project" value="UniProtKB-KW"/>
</dbReference>
<dbReference type="SUPFAM" id="SSF56176">
    <property type="entry name" value="FAD-binding/transporter-associated domain-like"/>
    <property type="match status" value="1"/>
</dbReference>
<dbReference type="InterPro" id="IPR006093">
    <property type="entry name" value="Oxy_OxRdtase_FAD_BS"/>
</dbReference>
<dbReference type="Proteomes" id="UP000572680">
    <property type="component" value="Unassembled WGS sequence"/>
</dbReference>
<evidence type="ECO:0000259" key="6">
    <source>
        <dbReference type="PROSITE" id="PS51387"/>
    </source>
</evidence>
<dbReference type="Gene3D" id="3.30.465.10">
    <property type="match status" value="1"/>
</dbReference>
<gene>
    <name evidence="7" type="ORF">HNR61_002013</name>
</gene>
<dbReference type="Pfam" id="PF01565">
    <property type="entry name" value="FAD_binding_4"/>
    <property type="match status" value="1"/>
</dbReference>
<dbReference type="Gene3D" id="3.30.43.10">
    <property type="entry name" value="Uridine Diphospho-n-acetylenolpyruvylglucosamine Reductase, domain 2"/>
    <property type="match status" value="1"/>
</dbReference>
<proteinExistence type="inferred from homology"/>
<dbReference type="AlphaFoldDB" id="A0A7W3LLT6"/>
<evidence type="ECO:0000313" key="8">
    <source>
        <dbReference type="Proteomes" id="UP000572680"/>
    </source>
</evidence>
<comment type="similarity">
    <text evidence="2">Belongs to the oxygen-dependent FAD-linked oxidoreductase family.</text>
</comment>
<dbReference type="PROSITE" id="PS00862">
    <property type="entry name" value="OX2_COVAL_FAD"/>
    <property type="match status" value="1"/>
</dbReference>
<keyword evidence="3" id="KW-0285">Flavoprotein</keyword>
<sequence length="447" mass="47008">MKDHQGLADRIAGAVLVPGDEGYDAERSGFQLHGQHRPDVIVAAAGAEDVREAVASAAAHGTPIAVQATGHGLPRGADGGMLITTGRMDGVRIDAAARTARVEAGVRWGAVVAAAADHGLAPVNGSSPTVGAVSYTLGGGVGLLSRRFGFASDHVRSIDVVTADGAFRHVTAESDPDLFWALRGGRANFGVVTALEFDLVPVERIHGGGLYFDTGHIPAVLDAYREWTATVPEEMTSSVALVPFPDAPGVPEPLRGRYAAHVRIIHAGDSATGERLVEPLRAVAPRLIDTVRDMPYAECATIHAEPPFPMAYHSAHALVGELDPAIVAAALDAGERFIVEIRHLGGAMSRPPATPSAVGHRDARYLAAVLSPILPGHGPEASRPGHEAFIGALAPWDLGRSVNFLYGDNATEAEVRRAYEPADHERLVALKAKLDPSDLFRLNHHIA</sequence>
<comment type="cofactor">
    <cofactor evidence="1">
        <name>FAD</name>
        <dbReference type="ChEBI" id="CHEBI:57692"/>
    </cofactor>
</comment>
<comment type="caution">
    <text evidence="7">The sequence shown here is derived from an EMBL/GenBank/DDBJ whole genome shotgun (WGS) entry which is preliminary data.</text>
</comment>
<evidence type="ECO:0000313" key="7">
    <source>
        <dbReference type="EMBL" id="MBA8950400.1"/>
    </source>
</evidence>